<comment type="caution">
    <text evidence="2">The sequence shown here is derived from an EMBL/GenBank/DDBJ whole genome shotgun (WGS) entry which is preliminary data.</text>
</comment>
<proteinExistence type="predicted"/>
<keyword evidence="3" id="KW-1185">Reference proteome</keyword>
<name>A0A397V9L0_9GLOM</name>
<dbReference type="EMBL" id="QKWP01000489">
    <property type="protein sequence ID" value="RIB19204.1"/>
    <property type="molecule type" value="Genomic_DNA"/>
</dbReference>
<dbReference type="OrthoDB" id="2451833at2759"/>
<organism evidence="2 3">
    <name type="scientific">Gigaspora rosea</name>
    <dbReference type="NCBI Taxonomy" id="44941"/>
    <lineage>
        <taxon>Eukaryota</taxon>
        <taxon>Fungi</taxon>
        <taxon>Fungi incertae sedis</taxon>
        <taxon>Mucoromycota</taxon>
        <taxon>Glomeromycotina</taxon>
        <taxon>Glomeromycetes</taxon>
        <taxon>Diversisporales</taxon>
        <taxon>Gigasporaceae</taxon>
        <taxon>Gigaspora</taxon>
    </lineage>
</organism>
<keyword evidence="1" id="KW-1133">Transmembrane helix</keyword>
<sequence length="225" mass="25334">MTLQVFCQPIINYHEGRNMIDHPGDDTLLLSNILVILSNLQHVSHTFIPASYITEQQPASNVIVPGQLANNLPIPGQQLANHITVVAGQQPATASHIIASGQQAASHIIVPGRHPPIIGHKKRGHKRTIYHKCIISKHELNLERKNDLGKNLGTTYWFARIRELKPEMAIWTWKELRILLLKPKTRLTGSGFSFLFHIFFLPLTNTVFLVFAGKRELRPGTTMRA</sequence>
<dbReference type="Proteomes" id="UP000266673">
    <property type="component" value="Unassembled WGS sequence"/>
</dbReference>
<keyword evidence="1" id="KW-0812">Transmembrane</keyword>
<protein>
    <submittedName>
        <fullName evidence="2">Uncharacterized protein</fullName>
    </submittedName>
</protein>
<keyword evidence="1" id="KW-0472">Membrane</keyword>
<reference evidence="2 3" key="1">
    <citation type="submission" date="2018-06" db="EMBL/GenBank/DDBJ databases">
        <title>Comparative genomics reveals the genomic features of Rhizophagus irregularis, R. cerebriforme, R. diaphanum and Gigaspora rosea, and their symbiotic lifestyle signature.</title>
        <authorList>
            <person name="Morin E."/>
            <person name="San Clemente H."/>
            <person name="Chen E.C.H."/>
            <person name="De La Providencia I."/>
            <person name="Hainaut M."/>
            <person name="Kuo A."/>
            <person name="Kohler A."/>
            <person name="Murat C."/>
            <person name="Tang N."/>
            <person name="Roy S."/>
            <person name="Loubradou J."/>
            <person name="Henrissat B."/>
            <person name="Grigoriev I.V."/>
            <person name="Corradi N."/>
            <person name="Roux C."/>
            <person name="Martin F.M."/>
        </authorList>
    </citation>
    <scope>NUCLEOTIDE SEQUENCE [LARGE SCALE GENOMIC DNA]</scope>
    <source>
        <strain evidence="2 3">DAOM 194757</strain>
    </source>
</reference>
<gene>
    <name evidence="2" type="ORF">C2G38_2036258</name>
</gene>
<accession>A0A397V9L0</accession>
<evidence type="ECO:0000313" key="2">
    <source>
        <dbReference type="EMBL" id="RIB19204.1"/>
    </source>
</evidence>
<evidence type="ECO:0000256" key="1">
    <source>
        <dbReference type="SAM" id="Phobius"/>
    </source>
</evidence>
<evidence type="ECO:0000313" key="3">
    <source>
        <dbReference type="Proteomes" id="UP000266673"/>
    </source>
</evidence>
<dbReference type="AlphaFoldDB" id="A0A397V9L0"/>
<feature type="transmembrane region" description="Helical" evidence="1">
    <location>
        <begin position="194"/>
        <end position="213"/>
    </location>
</feature>